<accession>A0ABC9HFP9</accession>
<evidence type="ECO:0000256" key="1">
    <source>
        <dbReference type="SAM" id="MobiDB-lite"/>
    </source>
</evidence>
<dbReference type="PROSITE" id="PS01010">
    <property type="entry name" value="CRISP_2"/>
    <property type="match status" value="1"/>
</dbReference>
<evidence type="ECO:0000313" key="3">
    <source>
        <dbReference type="Proteomes" id="UP001189180"/>
    </source>
</evidence>
<dbReference type="InterPro" id="IPR018244">
    <property type="entry name" value="Allrgn_V5/Tpx1_CS"/>
</dbReference>
<gene>
    <name evidence="2" type="ORF">FHB240107_LOCUS6630</name>
</gene>
<dbReference type="EMBL" id="CANUEZ050000207">
    <property type="protein sequence ID" value="CAM0512275.1"/>
    <property type="molecule type" value="Genomic_DNA"/>
</dbReference>
<dbReference type="AlphaFoldDB" id="A0ABC9HFP9"/>
<sequence>MDISARIFFEVFPLGMHSKNGPTKIVWAKSEAKGCGYQNCENIPDVSLTIIIVCNYGPAGNLEGERPYEEETMDQRTLPETTTTTTETTKESVAPTITVPGTANSPRLQSSVWLQMSAALTYWFTISHGVL</sequence>
<feature type="region of interest" description="Disordered" evidence="1">
    <location>
        <begin position="70"/>
        <end position="101"/>
    </location>
</feature>
<dbReference type="InterPro" id="IPR035940">
    <property type="entry name" value="CAP_sf"/>
</dbReference>
<reference evidence="2 3" key="1">
    <citation type="submission" date="2024-08" db="EMBL/GenBank/DDBJ databases">
        <authorList>
            <person name="Paterson S."/>
        </authorList>
    </citation>
    <scope>NUCLEOTIDE SEQUENCE [LARGE SCALE GENOMIC DNA]</scope>
</reference>
<comment type="caution">
    <text evidence="2">The sequence shown here is derived from an EMBL/GenBank/DDBJ whole genome shotgun (WGS) entry which is preliminary data.</text>
</comment>
<dbReference type="SUPFAM" id="SSF55797">
    <property type="entry name" value="PR-1-like"/>
    <property type="match status" value="1"/>
</dbReference>
<keyword evidence="3" id="KW-1185">Reference proteome</keyword>
<proteinExistence type="predicted"/>
<organism evidence="2 3">
    <name type="scientific">Fasciola hepatica</name>
    <name type="common">Liver fluke</name>
    <dbReference type="NCBI Taxonomy" id="6192"/>
    <lineage>
        <taxon>Eukaryota</taxon>
        <taxon>Metazoa</taxon>
        <taxon>Spiralia</taxon>
        <taxon>Lophotrochozoa</taxon>
        <taxon>Platyhelminthes</taxon>
        <taxon>Trematoda</taxon>
        <taxon>Digenea</taxon>
        <taxon>Plagiorchiida</taxon>
        <taxon>Echinostomata</taxon>
        <taxon>Echinostomatoidea</taxon>
        <taxon>Fasciolidae</taxon>
        <taxon>Fasciola</taxon>
    </lineage>
</organism>
<evidence type="ECO:0000313" key="2">
    <source>
        <dbReference type="EMBL" id="CAM0512275.1"/>
    </source>
</evidence>
<dbReference type="Gene3D" id="3.40.33.10">
    <property type="entry name" value="CAP"/>
    <property type="match status" value="1"/>
</dbReference>
<evidence type="ECO:0008006" key="4">
    <source>
        <dbReference type="Google" id="ProtNLM"/>
    </source>
</evidence>
<dbReference type="Proteomes" id="UP001189180">
    <property type="component" value="Unassembled WGS sequence"/>
</dbReference>
<name>A0ABC9HFP9_FASHE</name>
<protein>
    <recommendedName>
        <fullName evidence="4">SCP domain-containing protein</fullName>
    </recommendedName>
</protein>